<dbReference type="EMBL" id="JANIIK010000117">
    <property type="protein sequence ID" value="KAJ3586169.1"/>
    <property type="molecule type" value="Genomic_DNA"/>
</dbReference>
<dbReference type="Proteomes" id="UP001148018">
    <property type="component" value="Unassembled WGS sequence"/>
</dbReference>
<feature type="compositionally biased region" description="Polar residues" evidence="1">
    <location>
        <begin position="427"/>
        <end position="449"/>
    </location>
</feature>
<feature type="compositionally biased region" description="Basic and acidic residues" evidence="1">
    <location>
        <begin position="113"/>
        <end position="125"/>
    </location>
</feature>
<reference evidence="2" key="1">
    <citation type="submission" date="2022-07" db="EMBL/GenBank/DDBJ databases">
        <title>Chromosome-level genome of Muraenolepis orangiensis.</title>
        <authorList>
            <person name="Kim J."/>
        </authorList>
    </citation>
    <scope>NUCLEOTIDE SEQUENCE</scope>
    <source>
        <strain evidence="2">KU_S4_2022</strain>
        <tissue evidence="2">Muscle</tissue>
    </source>
</reference>
<proteinExistence type="predicted"/>
<evidence type="ECO:0008006" key="4">
    <source>
        <dbReference type="Google" id="ProtNLM"/>
    </source>
</evidence>
<gene>
    <name evidence="2" type="ORF">NHX12_012570</name>
</gene>
<dbReference type="PANTHER" id="PTHR47282">
    <property type="entry name" value="PGC-1 AND ERR-INDUCED REGULATOR IN MUSCLE PROTEIN 1"/>
    <property type="match status" value="1"/>
</dbReference>
<dbReference type="PANTHER" id="PTHR47282:SF1">
    <property type="entry name" value="PGC-1 AND ERR-INDUCED REGULATOR IN MUSCLE PROTEIN 1"/>
    <property type="match status" value="1"/>
</dbReference>
<dbReference type="GO" id="GO:0014850">
    <property type="term" value="P:response to muscle activity"/>
    <property type="evidence" value="ECO:0007669"/>
    <property type="project" value="TreeGrafter"/>
</dbReference>
<feature type="region of interest" description="Disordered" evidence="1">
    <location>
        <begin position="978"/>
        <end position="1010"/>
    </location>
</feature>
<evidence type="ECO:0000313" key="2">
    <source>
        <dbReference type="EMBL" id="KAJ3586169.1"/>
    </source>
</evidence>
<dbReference type="InterPro" id="IPR043442">
    <property type="entry name" value="Perm1"/>
</dbReference>
<sequence>MEDFARGERDSDRECEERDPLPPSLAGVHGPGTRGLDGVRGRHRARHADRTPGFMEAGRPIDNGPPNPPAGPPTEYHDMGGMEGLLSGSEEDTYLESVNTFLERRRCLTGPKELAEQKSQERLEEQGEITLETEPPSDGPRASNSNLPETVAVLSSLPARSETALGTEGAQTAKGNISINTMNKDRADTGTTPERADGSSCVETNKLTNPETELLIGEGRPMTTGAHKLRQRSWYLRGPSDDFICLEDTLGSDRALSSGTCKLSRDDAECRQPSLNMETHCRVAGVAAEEQLQPVNINLLPPGPDPNPNRSAGKERAQSDYSRTKRRRKKRFSTQLEKGRHRGQFSTESEQRQSVLWMDPHLIKNHSDVHVSQNHIPDCLPAGSPPSTDHFPPHKPSDDIHPFSQHRHIGPDHLDSLTFSGAAMGNPQCNTLHDPPDNTSSHKSLSTHGQADDSLVATPADGANVATHLQADGLSRQNKSTGATLTPGSELTLASACERIFLSGDERDADHVTLHQLDEIKHSLINRINSHERGRKSHLNATKVIPVTDSVSQSGDSNGPTWESNQNYEGAIRQESRLAAETGISGRDNPTACPGDTHYSQKLGIDHHRTVQLSNTDLMIGSDTQELTQQLKTRLFVENPVDATGAHIHLDFSKVSPDAQSTAPDSQHVIPIPELSVFPSTEGFHSQVPHVTTVHSCETSSFQSEEISSNSTNSLDSNRSVMTAEAPTLTQSYGGLCSTEPSKCEKNIADICNNAPQVVDPDTRDKATVEVERQEASRDTSEQKCPIQEPDTTSEMGCGPSVSTAPDSKHQVFAMSSFWNEMERLTIRDILGSRRTSVTPPPLQYLTPLVESEETDHTDTADSGYFTPSLDDRETVSTVPGLKRANDVNSASSAHDASLSSPDFLWDGEPRPVSLGAGLYPENVMLTSDPDYLPPLLSTSREEWRHRKMLKNASVHNLHALNSDERFDRTWKAQTLSPAVVPEESGSERKCPPGFDRGADSIPSSSLKKGTPAKSYQISLTDIFQYFFGKRHSNPNPKPPDAVDTAATYFTCGTTVPETYDQFFSEFDSGSFFFPFMKAEDRPKDKPVPIFSRSRSSSRFLQFPEAYDHFLSSSSSSGDSEAEEDDRAGDDLGLIRVVTRFSPRTAESPTSATDIYENFFTDWGHGGNLFWNTTFSLRNHLLAGPARQEQKPKQSSGPLTPVDWSCVQRPRRGIPSINALGNQDTGVSDPLLCHFEERVYGQLSRHPFSFEDLQSVVSNPSLGVSLAPLRQSDMCLVCIAFASWVLKTANPQMGDSWKAVLLANVSALSAIGYLREYVRERSLRRVTSRPTL</sequence>
<dbReference type="GO" id="GO:0005737">
    <property type="term" value="C:cytoplasm"/>
    <property type="evidence" value="ECO:0007669"/>
    <property type="project" value="TreeGrafter"/>
</dbReference>
<feature type="region of interest" description="Disordered" evidence="1">
    <location>
        <begin position="296"/>
        <end position="352"/>
    </location>
</feature>
<organism evidence="2 3">
    <name type="scientific">Muraenolepis orangiensis</name>
    <name type="common">Patagonian moray cod</name>
    <dbReference type="NCBI Taxonomy" id="630683"/>
    <lineage>
        <taxon>Eukaryota</taxon>
        <taxon>Metazoa</taxon>
        <taxon>Chordata</taxon>
        <taxon>Craniata</taxon>
        <taxon>Vertebrata</taxon>
        <taxon>Euteleostomi</taxon>
        <taxon>Actinopterygii</taxon>
        <taxon>Neopterygii</taxon>
        <taxon>Teleostei</taxon>
        <taxon>Neoteleostei</taxon>
        <taxon>Acanthomorphata</taxon>
        <taxon>Zeiogadaria</taxon>
        <taxon>Gadariae</taxon>
        <taxon>Gadiformes</taxon>
        <taxon>Muraenolepidoidei</taxon>
        <taxon>Muraenolepididae</taxon>
        <taxon>Muraenolepis</taxon>
    </lineage>
</organism>
<feature type="region of interest" description="Disordered" evidence="1">
    <location>
        <begin position="773"/>
        <end position="806"/>
    </location>
</feature>
<protein>
    <recommendedName>
        <fullName evidence="4">PGC-1 and ERR-induced regulator in muscle protein 1</fullName>
    </recommendedName>
</protein>
<feature type="compositionally biased region" description="Basic and acidic residues" evidence="1">
    <location>
        <begin position="773"/>
        <end position="782"/>
    </location>
</feature>
<feature type="compositionally biased region" description="Basic and acidic residues" evidence="1">
    <location>
        <begin position="1"/>
        <end position="20"/>
    </location>
</feature>
<feature type="region of interest" description="Disordered" evidence="1">
    <location>
        <begin position="112"/>
        <end position="146"/>
    </location>
</feature>
<feature type="compositionally biased region" description="Pro residues" evidence="1">
    <location>
        <begin position="63"/>
        <end position="72"/>
    </location>
</feature>
<feature type="region of interest" description="Disordered" evidence="1">
    <location>
        <begin position="1"/>
        <end position="83"/>
    </location>
</feature>
<feature type="region of interest" description="Disordered" evidence="1">
    <location>
        <begin position="413"/>
        <end position="456"/>
    </location>
</feature>
<feature type="region of interest" description="Disordered" evidence="1">
    <location>
        <begin position="853"/>
        <end position="874"/>
    </location>
</feature>
<evidence type="ECO:0000256" key="1">
    <source>
        <dbReference type="SAM" id="MobiDB-lite"/>
    </source>
</evidence>
<dbReference type="GO" id="GO:0005634">
    <property type="term" value="C:nucleus"/>
    <property type="evidence" value="ECO:0007669"/>
    <property type="project" value="TreeGrafter"/>
</dbReference>
<dbReference type="OrthoDB" id="8943218at2759"/>
<dbReference type="GO" id="GO:0006355">
    <property type="term" value="P:regulation of DNA-templated transcription"/>
    <property type="evidence" value="ECO:0007669"/>
    <property type="project" value="InterPro"/>
</dbReference>
<evidence type="ECO:0000313" key="3">
    <source>
        <dbReference type="Proteomes" id="UP001148018"/>
    </source>
</evidence>
<keyword evidence="3" id="KW-1185">Reference proteome</keyword>
<accession>A0A9Q0DCZ5</accession>
<name>A0A9Q0DCZ5_9TELE</name>
<feature type="compositionally biased region" description="Polar residues" evidence="1">
    <location>
        <begin position="790"/>
        <end position="806"/>
    </location>
</feature>
<feature type="region of interest" description="Disordered" evidence="1">
    <location>
        <begin position="182"/>
        <end position="204"/>
    </location>
</feature>
<comment type="caution">
    <text evidence="2">The sequence shown here is derived from an EMBL/GenBank/DDBJ whole genome shotgun (WGS) entry which is preliminary data.</text>
</comment>